<dbReference type="Gene3D" id="6.10.140.190">
    <property type="match status" value="1"/>
</dbReference>
<dbReference type="AlphaFoldDB" id="A0A023X6Y0"/>
<dbReference type="Gene3D" id="1.10.10.10">
    <property type="entry name" value="Winged helix-like DNA-binding domain superfamily/Winged helix DNA-binding domain"/>
    <property type="match status" value="1"/>
</dbReference>
<dbReference type="RefSeq" id="WP_051589856.1">
    <property type="nucleotide sequence ID" value="NZ_CP007514.1"/>
</dbReference>
<dbReference type="Proteomes" id="UP000025229">
    <property type="component" value="Chromosome"/>
</dbReference>
<dbReference type="EMBL" id="JAWXXX010000001">
    <property type="protein sequence ID" value="MDX5892609.1"/>
    <property type="molecule type" value="Genomic_DNA"/>
</dbReference>
<sequence length="200" mass="22687">MKTLGYAILGLLAREELSGYDLKRLMEGRVGYFWQAKHSQIYPELALLEEGGFARHRLVEQSGRPDKKVYGITEAGREALQEWLVEPVEKPPTRDELVLKAYSVWLADPGKAARVFRERQAEHEARLAEYLEIEVWMENNLGESLDDVGSPDFAGYASLRRGIAAEREYAGWCRWISEKLENARSDGELAEGQASGAEER</sequence>
<dbReference type="SUPFAM" id="SSF46785">
    <property type="entry name" value="Winged helix' DNA-binding domain"/>
    <property type="match status" value="1"/>
</dbReference>
<dbReference type="InterPro" id="IPR036388">
    <property type="entry name" value="WH-like_DNA-bd_sf"/>
</dbReference>
<dbReference type="STRING" id="42256.RradSPS_2688"/>
<evidence type="ECO:0000313" key="5">
    <source>
        <dbReference type="Proteomes" id="UP000025229"/>
    </source>
</evidence>
<dbReference type="InterPro" id="IPR005149">
    <property type="entry name" value="Tscrpt_reg_PadR_N"/>
</dbReference>
<evidence type="ECO:0000313" key="3">
    <source>
        <dbReference type="EMBL" id="AHY47971.1"/>
    </source>
</evidence>
<dbReference type="PANTHER" id="PTHR43252">
    <property type="entry name" value="TRANSCRIPTIONAL REGULATOR YQJI"/>
    <property type="match status" value="1"/>
</dbReference>
<reference evidence="3 5" key="1">
    <citation type="submission" date="2014-03" db="EMBL/GenBank/DDBJ databases">
        <title>Complete genome sequence of the Radio-Resistant Rubrobacter radiotolerans RSPS-4.</title>
        <authorList>
            <person name="Egas C.C."/>
            <person name="Barroso C.C."/>
            <person name="Froufe H.J.C."/>
            <person name="Pacheco J.J."/>
            <person name="Albuquerque L.L."/>
            <person name="da Costa M.M.S."/>
        </authorList>
    </citation>
    <scope>NUCLEOTIDE SEQUENCE [LARGE SCALE GENOMIC DNA]</scope>
    <source>
        <strain evidence="3 5">RSPS-4</strain>
    </source>
</reference>
<proteinExistence type="predicted"/>
<dbReference type="EMBL" id="CP007514">
    <property type="protein sequence ID" value="AHY47971.1"/>
    <property type="molecule type" value="Genomic_DNA"/>
</dbReference>
<dbReference type="Pfam" id="PF03551">
    <property type="entry name" value="PadR"/>
    <property type="match status" value="1"/>
</dbReference>
<reference evidence="4" key="2">
    <citation type="submission" date="2023-11" db="EMBL/GenBank/DDBJ databases">
        <title>MicrobeMod: A computational toolkit for identifying prokaryotic methylation and restriction-modification with nanopore sequencing.</title>
        <authorList>
            <person name="Crits-Christoph A."/>
            <person name="Kang S.C."/>
            <person name="Lee H."/>
            <person name="Ostrov N."/>
        </authorList>
    </citation>
    <scope>NUCLEOTIDE SEQUENCE</scope>
    <source>
        <strain evidence="4">ATCC 51242</strain>
    </source>
</reference>
<dbReference type="HOGENOM" id="CLU_089258_1_3_11"/>
<dbReference type="Proteomes" id="UP001281130">
    <property type="component" value="Unassembled WGS sequence"/>
</dbReference>
<gene>
    <name evidence="3" type="ORF">RradSPS_2688</name>
    <name evidence="4" type="ORF">SIL72_01070</name>
</gene>
<keyword evidence="5" id="KW-1185">Reference proteome</keyword>
<dbReference type="InterPro" id="IPR018309">
    <property type="entry name" value="Tscrpt_reg_PadR_C"/>
</dbReference>
<evidence type="ECO:0000259" key="1">
    <source>
        <dbReference type="Pfam" id="PF03551"/>
    </source>
</evidence>
<organism evidence="3 5">
    <name type="scientific">Rubrobacter radiotolerans</name>
    <name type="common">Arthrobacter radiotolerans</name>
    <dbReference type="NCBI Taxonomy" id="42256"/>
    <lineage>
        <taxon>Bacteria</taxon>
        <taxon>Bacillati</taxon>
        <taxon>Actinomycetota</taxon>
        <taxon>Rubrobacteria</taxon>
        <taxon>Rubrobacterales</taxon>
        <taxon>Rubrobacteraceae</taxon>
        <taxon>Rubrobacter</taxon>
    </lineage>
</organism>
<evidence type="ECO:0000313" key="4">
    <source>
        <dbReference type="EMBL" id="MDX5892609.1"/>
    </source>
</evidence>
<dbReference type="PANTHER" id="PTHR43252:SF4">
    <property type="entry name" value="TRANSCRIPTIONAL REGULATORY PROTEIN"/>
    <property type="match status" value="1"/>
</dbReference>
<dbReference type="KEGG" id="rrd:RradSPS_2688"/>
<name>A0A023X6Y0_RUBRA</name>
<accession>A0A023X6Y0</accession>
<dbReference type="eggNOG" id="COG1695">
    <property type="taxonomic scope" value="Bacteria"/>
</dbReference>
<feature type="domain" description="Transcription regulator PadR N-terminal" evidence="1">
    <location>
        <begin position="8"/>
        <end position="82"/>
    </location>
</feature>
<feature type="domain" description="Transcription regulator PadR C-terminal" evidence="2">
    <location>
        <begin position="93"/>
        <end position="181"/>
    </location>
</feature>
<dbReference type="InterPro" id="IPR036390">
    <property type="entry name" value="WH_DNA-bd_sf"/>
</dbReference>
<dbReference type="Pfam" id="PF10400">
    <property type="entry name" value="Vir_act_alpha_C"/>
    <property type="match status" value="1"/>
</dbReference>
<protein>
    <submittedName>
        <fullName evidence="4">PadR family transcriptional regulator</fullName>
    </submittedName>
    <submittedName>
        <fullName evidence="3">Transcriptional regulator PadR-like family</fullName>
    </submittedName>
</protein>
<evidence type="ECO:0000259" key="2">
    <source>
        <dbReference type="Pfam" id="PF10400"/>
    </source>
</evidence>